<proteinExistence type="predicted"/>
<organism evidence="2 3">
    <name type="scientific">Candidatus Uhrbacteria bacterium GW2011_GWD2_52_7</name>
    <dbReference type="NCBI Taxonomy" id="1618989"/>
    <lineage>
        <taxon>Bacteria</taxon>
        <taxon>Candidatus Uhriibacteriota</taxon>
    </lineage>
</organism>
<comment type="caution">
    <text evidence="2">The sequence shown here is derived from an EMBL/GenBank/DDBJ whole genome shotgun (WGS) entry which is preliminary data.</text>
</comment>
<reference evidence="2 3" key="1">
    <citation type="journal article" date="2015" name="Nature">
        <title>rRNA introns, odd ribosomes, and small enigmatic genomes across a large radiation of phyla.</title>
        <authorList>
            <person name="Brown C.T."/>
            <person name="Hug L.A."/>
            <person name="Thomas B.C."/>
            <person name="Sharon I."/>
            <person name="Castelle C.J."/>
            <person name="Singh A."/>
            <person name="Wilkins M.J."/>
            <person name="Williams K.H."/>
            <person name="Banfield J.F."/>
        </authorList>
    </citation>
    <scope>NUCLEOTIDE SEQUENCE [LARGE SCALE GENOMIC DNA]</scope>
</reference>
<feature type="region of interest" description="Disordered" evidence="1">
    <location>
        <begin position="98"/>
        <end position="118"/>
    </location>
</feature>
<feature type="region of interest" description="Disordered" evidence="1">
    <location>
        <begin position="28"/>
        <end position="72"/>
    </location>
</feature>
<sequence length="220" mass="24246">MSFGAGPRSHETKMGPLPTLDLAQVLEVAREHSFHDAQAEPGEHELERPAERDDDRERAHELHPGVRPHIVQQPHDEIADREVRGNRGVLVEEPGHAVDASAEDEHDQRGAPVDAPGEVDDPELDVLLSVPHGLPPIGAGFSISLCCSEDHSIYHFRLFSSIKCRCCGASIIKSPLMSGIAFSFKIAQFVEPPNTYIHARLGGHSMLLTHPHFPKRLPMK</sequence>
<protein>
    <submittedName>
        <fullName evidence="2">Uncharacterized protein</fullName>
    </submittedName>
</protein>
<evidence type="ECO:0000256" key="1">
    <source>
        <dbReference type="SAM" id="MobiDB-lite"/>
    </source>
</evidence>
<gene>
    <name evidence="2" type="ORF">UY72_C0043G0002</name>
</gene>
<dbReference type="AlphaFoldDB" id="A0A0G1XEV4"/>
<dbReference type="EMBL" id="LCRD01000043">
    <property type="protein sequence ID" value="KKW29476.1"/>
    <property type="molecule type" value="Genomic_DNA"/>
</dbReference>
<evidence type="ECO:0000313" key="2">
    <source>
        <dbReference type="EMBL" id="KKW29476.1"/>
    </source>
</evidence>
<accession>A0A0G1XEV4</accession>
<evidence type="ECO:0000313" key="3">
    <source>
        <dbReference type="Proteomes" id="UP000034846"/>
    </source>
</evidence>
<name>A0A0G1XEV4_9BACT</name>
<feature type="compositionally biased region" description="Basic and acidic residues" evidence="1">
    <location>
        <begin position="28"/>
        <end position="64"/>
    </location>
</feature>
<dbReference type="Proteomes" id="UP000034846">
    <property type="component" value="Unassembled WGS sequence"/>
</dbReference>